<dbReference type="Proteomes" id="UP000217343">
    <property type="component" value="Chromosome"/>
</dbReference>
<dbReference type="RefSeq" id="WP_157757452.1">
    <property type="nucleotide sequence ID" value="NZ_CP022203.1"/>
</dbReference>
<dbReference type="OrthoDB" id="9814800at2"/>
<dbReference type="InterPro" id="IPR036280">
    <property type="entry name" value="Multihaem_cyt_sf"/>
</dbReference>
<proteinExistence type="predicted"/>
<keyword evidence="4" id="KW-1185">Reference proteome</keyword>
<organism evidence="3 4">
    <name type="scientific">Corallococcus macrosporus DSM 14697</name>
    <dbReference type="NCBI Taxonomy" id="1189310"/>
    <lineage>
        <taxon>Bacteria</taxon>
        <taxon>Pseudomonadati</taxon>
        <taxon>Myxococcota</taxon>
        <taxon>Myxococcia</taxon>
        <taxon>Myxococcales</taxon>
        <taxon>Cystobacterineae</taxon>
        <taxon>Myxococcaceae</taxon>
        <taxon>Corallococcus</taxon>
    </lineage>
</organism>
<sequence length="1032" mass="112518">MKTTYRRHVIVAAGAMSAIAVALLASEREPTPTVLAASDSGTDDTSSGDGLVPPPYPVFPRGNALLQPLAESSDDAQAFLDFYTKQLGVQLPRIKSSELVKLPNRNLDIAHNGLNLGSQSFSSSLVCQSCHDSDWKAQGSDLPEMAFWQQPTVNSLWADGGAGPMNLSANWSPFGDWSGSIKALAGRDPVFLAQVETTRSLSPHQPNQVDQLCLRCHSPLAERQALSNHVQFDHYTLYATPEGAPYENPFPDVSETQPRNAVYGALARDGLSCSVCHAMAPSEGQPWNGTDYSLFYGSDGALFGPTAISDRLVSQEEKRTQTPPSFPFTASMNLRPGAIVGPDVGLNAKPMAAAGLNLETAAHVDGHSYLRDSMVCGACHVVILPKVPSNYRPGMPITEANFGYERPASCDDSQTTFRTDGDFTKDPCVALAYEQTTYFEWLNSGYPGANTSCQSCHMPLTAPESPHDKRVHVAQRNDDLAPFYEGSPPVVAREYNRHTLLGINLFVHEMFQQFPDVLGLDFYLSPDSRVPPYLQSPDILNRTPNLVPNPGAEDGNTAGWSQQSAIAAVQTLTGAQGHPVRPSHGRYFFQLSEGTSTLRIDLTRYQDALQKGGDKTTLIWGATGWCDRLSCGELVVRTYKAQDALASTSPPLAATPGQSRWQPLQANMPVGADLRRLELGFTARSGETLLLDDLFLALRFPDGTIAPLTDARRNYVVAQNLLNAEQSILDLAYSTAQGSYDPTLPAVQLSLGDPSIEYDRLNVPVTLINNAGHKFPSGAGFRRAFIQFEVLDASGTVLWASGQPNAQGAICNGRCNANGDNILASEFSSDPSQLQPHFQTLQRQDQVQIYEVRVVDDLKRVTSLELQQFHDVKDNRILPAGWKPASLRQPGELQLGLDLYQLAQLTAPLSEVQSGQPSIESDPDYPSGNRAREAEGEDTLVYQVPLSEIPTWASVRVRLNYQSIPPGYLGARFKDALKDNNPPGPAMQRLIYMSSHLNTKTPMQAQTYGPSQPTEVMNNWSMVLGEARVTKR</sequence>
<feature type="signal peptide" evidence="2">
    <location>
        <begin position="1"/>
        <end position="22"/>
    </location>
</feature>
<name>A0A250JNI4_9BACT</name>
<dbReference type="EMBL" id="CP022203">
    <property type="protein sequence ID" value="ATB45429.1"/>
    <property type="molecule type" value="Genomic_DNA"/>
</dbReference>
<dbReference type="AlphaFoldDB" id="A0A250JNI4"/>
<feature type="region of interest" description="Disordered" evidence="1">
    <location>
        <begin position="911"/>
        <end position="935"/>
    </location>
</feature>
<evidence type="ECO:0000256" key="2">
    <source>
        <dbReference type="SAM" id="SignalP"/>
    </source>
</evidence>
<gene>
    <name evidence="3" type="ORF">MYMAC_001014</name>
</gene>
<dbReference type="Gene3D" id="2.60.120.260">
    <property type="entry name" value="Galactose-binding domain-like"/>
    <property type="match status" value="1"/>
</dbReference>
<dbReference type="SUPFAM" id="SSF48695">
    <property type="entry name" value="Multiheme cytochromes"/>
    <property type="match status" value="1"/>
</dbReference>
<reference evidence="3 4" key="1">
    <citation type="submission" date="2017-06" db="EMBL/GenBank/DDBJ databases">
        <title>Sequencing and comparative analysis of myxobacterial genomes.</title>
        <authorList>
            <person name="Rupp O."/>
            <person name="Goesmann A."/>
            <person name="Sogaard-Andersen L."/>
        </authorList>
    </citation>
    <scope>NUCLEOTIDE SEQUENCE [LARGE SCALE GENOMIC DNA]</scope>
    <source>
        <strain evidence="3 4">DSM 14697</strain>
    </source>
</reference>
<feature type="chain" id="PRO_5012987555" evidence="2">
    <location>
        <begin position="23"/>
        <end position="1032"/>
    </location>
</feature>
<accession>A0A250JNI4</accession>
<dbReference type="KEGG" id="mmas:MYMAC_001014"/>
<evidence type="ECO:0000256" key="1">
    <source>
        <dbReference type="SAM" id="MobiDB-lite"/>
    </source>
</evidence>
<dbReference type="Gene3D" id="1.10.1130.10">
    <property type="entry name" value="Flavocytochrome C3, Chain A"/>
    <property type="match status" value="1"/>
</dbReference>
<evidence type="ECO:0000313" key="3">
    <source>
        <dbReference type="EMBL" id="ATB45429.1"/>
    </source>
</evidence>
<keyword evidence="2" id="KW-0732">Signal</keyword>
<evidence type="ECO:0000313" key="4">
    <source>
        <dbReference type="Proteomes" id="UP000217343"/>
    </source>
</evidence>
<protein>
    <submittedName>
        <fullName evidence="3">Uncharacterized protein</fullName>
    </submittedName>
</protein>